<protein>
    <recommendedName>
        <fullName evidence="5">Rqc2 homolog RqcH</fullName>
        <shortName evidence="5">RqcH</shortName>
    </recommendedName>
</protein>
<dbReference type="GO" id="GO:1990112">
    <property type="term" value="C:RQC complex"/>
    <property type="evidence" value="ECO:0007669"/>
    <property type="project" value="TreeGrafter"/>
</dbReference>
<keyword evidence="1 5" id="KW-0820">tRNA-binding</keyword>
<keyword evidence="2 5" id="KW-0699">rRNA-binding</keyword>
<dbReference type="HAMAP" id="MF_00844_B">
    <property type="entry name" value="RqcH_B"/>
    <property type="match status" value="1"/>
</dbReference>
<name>A0A1F5UWY7_FRAXR</name>
<keyword evidence="4 5" id="KW-0648">Protein biosynthesis</keyword>
<dbReference type="InterPro" id="IPR010979">
    <property type="entry name" value="Ribosomal_uS13-like_H2TH"/>
</dbReference>
<comment type="subunit">
    <text evidence="5">Associates with stalled 50S ribosomal subunits. Binds to RqcP.</text>
</comment>
<dbReference type="PANTHER" id="PTHR15239">
    <property type="entry name" value="NUCLEAR EXPORT MEDIATOR FACTOR NEMF"/>
    <property type="match status" value="1"/>
</dbReference>
<dbReference type="AlphaFoldDB" id="A0A1F5UWY7"/>
<dbReference type="SUPFAM" id="SSF46946">
    <property type="entry name" value="S13-like H2TH domain"/>
    <property type="match status" value="1"/>
</dbReference>
<sequence length="560" mass="63575">MHIEGVTLAAVIRELKTKIQGSFIQQIYQPLGDLLLLQLYSREKCSLLISASNDSRIHLTQQKYENPSVPSAFCMLLRKHLKGAVIEEIHQPNLERIVDLDVICHEAEYVFRAELMGRHSNVVLLKEGEVLGALRPMAGQRNLLPHTPYEPPLSQDKLNPQAAQSDQLMQALRAVPEETVKKALLRVVEGIGPRTASELIFRSELKPGQPVSSLSSGEWTVLLEAVVQLVAQVTQGRLEPCVYLEDGEPVDCMPVQFKSYSHLESQRYESMSEALDACHRERHQEPFERHARRLVSRLKQRVDKLERALMQVKQDAARAARFEEYKERGDLLMANLSEIKKGQRQIEVEDFSGGGKRLLPLDPMLDPVENAQRCYERYKKLKRGLEKLTERQQELEMELSYLKNLEVNLEQAETLEDLRELEGELELEGSFTSKNKPQATSSGPRRITADGFSILVGRNGRQNDALIRQAQREDYWLHAKDRPGAHVIVTSDQRGQDPPERVLLRAAQLAAYYSRGRGSTSVPVMYTRVKYLRKPKGARPGLVLVTREEGTLMVSPKEGE</sequence>
<dbReference type="EMBL" id="MFGX01000051">
    <property type="protein sequence ID" value="OGF55683.1"/>
    <property type="molecule type" value="Genomic_DNA"/>
</dbReference>
<feature type="coiled-coil region" evidence="5">
    <location>
        <begin position="368"/>
        <end position="422"/>
    </location>
</feature>
<comment type="function">
    <text evidence="5">Key component of the ribosome quality control system (RQC), a ribosome-associated complex that mediates the extraction of incompletely synthesized nascent chains from stalled ribosomes and their subsequent degradation. RqcH recruits Ala-charged tRNA, and with RqcP directs the elongation of stalled nascent chains on 50S ribosomal subunits, leading to non-templated C-terminal alanine extensions (Ala tail). The Ala tail promotes nascent chain degradation. May add between 1 and at least 8 Ala residues. Binds to stalled 50S ribosomal subunits.</text>
</comment>
<accession>A0A1F5UWY7</accession>
<dbReference type="Pfam" id="PF05670">
    <property type="entry name" value="NFACT-R_1"/>
    <property type="match status" value="1"/>
</dbReference>
<dbReference type="Proteomes" id="UP000179157">
    <property type="component" value="Unassembled WGS sequence"/>
</dbReference>
<evidence type="ECO:0000256" key="2">
    <source>
        <dbReference type="ARBA" id="ARBA00022730"/>
    </source>
</evidence>
<dbReference type="InterPro" id="IPR051608">
    <property type="entry name" value="RQC_Subunit_NEMF"/>
</dbReference>
<dbReference type="GO" id="GO:0072344">
    <property type="term" value="P:rescue of stalled ribosome"/>
    <property type="evidence" value="ECO:0007669"/>
    <property type="project" value="UniProtKB-UniRule"/>
</dbReference>
<dbReference type="Pfam" id="PF05833">
    <property type="entry name" value="NFACT_N"/>
    <property type="match status" value="1"/>
</dbReference>
<comment type="similarity">
    <text evidence="5">Belongs to the NEMF family.</text>
</comment>
<dbReference type="Gene3D" id="2.30.310.10">
    <property type="entry name" value="ibrinogen binding protein from staphylococcus aureus domain"/>
    <property type="match status" value="1"/>
</dbReference>
<feature type="coiled-coil region" evidence="5">
    <location>
        <begin position="288"/>
        <end position="315"/>
    </location>
</feature>
<evidence type="ECO:0000313" key="7">
    <source>
        <dbReference type="EMBL" id="OGF55683.1"/>
    </source>
</evidence>
<evidence type="ECO:0000259" key="6">
    <source>
        <dbReference type="Pfam" id="PF05670"/>
    </source>
</evidence>
<feature type="domain" description="NFACT RNA-binding" evidence="6">
    <location>
        <begin position="448"/>
        <end position="537"/>
    </location>
</feature>
<gene>
    <name evidence="5" type="primary">rqcH</name>
    <name evidence="7" type="ORF">A2Z21_01660</name>
</gene>
<reference evidence="7 8" key="1">
    <citation type="journal article" date="2016" name="Nat. Commun.">
        <title>Thousands of microbial genomes shed light on interconnected biogeochemical processes in an aquifer system.</title>
        <authorList>
            <person name="Anantharaman K."/>
            <person name="Brown C.T."/>
            <person name="Hug L.A."/>
            <person name="Sharon I."/>
            <person name="Castelle C.J."/>
            <person name="Probst A.J."/>
            <person name="Thomas B.C."/>
            <person name="Singh A."/>
            <person name="Wilkins M.J."/>
            <person name="Karaoz U."/>
            <person name="Brodie E.L."/>
            <person name="Williams K.H."/>
            <person name="Hubbard S.S."/>
            <person name="Banfield J.F."/>
        </authorList>
    </citation>
    <scope>NUCLEOTIDE SEQUENCE [LARGE SCALE GENOMIC DNA]</scope>
    <source>
        <strain evidence="8">RBG_16_55_9</strain>
    </source>
</reference>
<dbReference type="PANTHER" id="PTHR15239:SF6">
    <property type="entry name" value="RIBOSOME QUALITY CONTROL COMPLEX SUBUNIT NEMF"/>
    <property type="match status" value="1"/>
</dbReference>
<proteinExistence type="inferred from homology"/>
<evidence type="ECO:0000256" key="3">
    <source>
        <dbReference type="ARBA" id="ARBA00022884"/>
    </source>
</evidence>
<evidence type="ECO:0000256" key="1">
    <source>
        <dbReference type="ARBA" id="ARBA00022555"/>
    </source>
</evidence>
<dbReference type="GO" id="GO:0019843">
    <property type="term" value="F:rRNA binding"/>
    <property type="evidence" value="ECO:0007669"/>
    <property type="project" value="UniProtKB-UniRule"/>
</dbReference>
<dbReference type="GO" id="GO:0043023">
    <property type="term" value="F:ribosomal large subunit binding"/>
    <property type="evidence" value="ECO:0007669"/>
    <property type="project" value="UniProtKB-UniRule"/>
</dbReference>
<keyword evidence="5" id="KW-0175">Coiled coil</keyword>
<dbReference type="STRING" id="1817864.A2Z21_01660"/>
<evidence type="ECO:0000313" key="8">
    <source>
        <dbReference type="Proteomes" id="UP000179157"/>
    </source>
</evidence>
<evidence type="ECO:0000256" key="4">
    <source>
        <dbReference type="ARBA" id="ARBA00022917"/>
    </source>
</evidence>
<dbReference type="InterPro" id="IPR008532">
    <property type="entry name" value="NFACT_RNA-bd"/>
</dbReference>
<dbReference type="InterPro" id="IPR043682">
    <property type="entry name" value="RqcH_bacterial"/>
</dbReference>
<evidence type="ECO:0000256" key="5">
    <source>
        <dbReference type="HAMAP-Rule" id="MF_00844"/>
    </source>
</evidence>
<dbReference type="GO" id="GO:0000049">
    <property type="term" value="F:tRNA binding"/>
    <property type="evidence" value="ECO:0007669"/>
    <property type="project" value="UniProtKB-UniRule"/>
</dbReference>
<organism evidence="7 8">
    <name type="scientific">Fraserbacteria sp. (strain RBG_16_55_9)</name>
    <dbReference type="NCBI Taxonomy" id="1817864"/>
    <lineage>
        <taxon>Bacteria</taxon>
        <taxon>Candidatus Fraseribacteriota</taxon>
    </lineage>
</organism>
<dbReference type="Gene3D" id="1.10.8.50">
    <property type="match status" value="1"/>
</dbReference>
<comment type="caution">
    <text evidence="7">The sequence shown here is derived from an EMBL/GenBank/DDBJ whole genome shotgun (WGS) entry which is preliminary data.</text>
</comment>
<keyword evidence="3 5" id="KW-0694">RNA-binding</keyword>